<evidence type="ECO:0000313" key="3">
    <source>
        <dbReference type="Proteomes" id="UP001299970"/>
    </source>
</evidence>
<keyword evidence="1" id="KW-1133">Transmembrane helix</keyword>
<protein>
    <submittedName>
        <fullName evidence="2">Uncharacterized protein</fullName>
    </submittedName>
</protein>
<keyword evidence="3" id="KW-1185">Reference proteome</keyword>
<organism evidence="2 3">
    <name type="scientific">Pseudonocardia alaniniphila</name>
    <dbReference type="NCBI Taxonomy" id="75291"/>
    <lineage>
        <taxon>Bacteria</taxon>
        <taxon>Bacillati</taxon>
        <taxon>Actinomycetota</taxon>
        <taxon>Actinomycetes</taxon>
        <taxon>Pseudonocardiales</taxon>
        <taxon>Pseudonocardiaceae</taxon>
        <taxon>Pseudonocardia</taxon>
    </lineage>
</organism>
<feature type="transmembrane region" description="Helical" evidence="1">
    <location>
        <begin position="32"/>
        <end position="52"/>
    </location>
</feature>
<comment type="caution">
    <text evidence="2">The sequence shown here is derived from an EMBL/GenBank/DDBJ whole genome shotgun (WGS) entry which is preliminary data.</text>
</comment>
<dbReference type="Proteomes" id="UP001299970">
    <property type="component" value="Unassembled WGS sequence"/>
</dbReference>
<feature type="transmembrane region" description="Helical" evidence="1">
    <location>
        <begin position="89"/>
        <end position="106"/>
    </location>
</feature>
<dbReference type="RefSeq" id="WP_241041794.1">
    <property type="nucleotide sequence ID" value="NZ_BAAAJF010000029.1"/>
</dbReference>
<reference evidence="2 3" key="1">
    <citation type="submission" date="2022-03" db="EMBL/GenBank/DDBJ databases">
        <title>Pseudonocardia alaer sp. nov., a novel actinomycete isolated from reed forest soil.</title>
        <authorList>
            <person name="Wang L."/>
        </authorList>
    </citation>
    <scope>NUCLEOTIDE SEQUENCE [LARGE SCALE GENOMIC DNA]</scope>
    <source>
        <strain evidence="2 3">Y-16303</strain>
    </source>
</reference>
<gene>
    <name evidence="2" type="ORF">MMF94_35245</name>
</gene>
<evidence type="ECO:0000313" key="2">
    <source>
        <dbReference type="EMBL" id="MCH6170987.1"/>
    </source>
</evidence>
<dbReference type="EMBL" id="JAKXMK010000038">
    <property type="protein sequence ID" value="MCH6170987.1"/>
    <property type="molecule type" value="Genomic_DNA"/>
</dbReference>
<name>A0ABS9TR18_9PSEU</name>
<feature type="transmembrane region" description="Helical" evidence="1">
    <location>
        <begin position="59"/>
        <end position="77"/>
    </location>
</feature>
<keyword evidence="1" id="KW-0812">Transmembrane</keyword>
<accession>A0ABS9TR18</accession>
<proteinExistence type="predicted"/>
<evidence type="ECO:0000256" key="1">
    <source>
        <dbReference type="SAM" id="Phobius"/>
    </source>
</evidence>
<sequence length="126" mass="13529">MSAGVLIGLGVWMWGWPASFSAYVNFPIHVHFLHDMGVFHIGLATGMLVALFRRDAIYAVLLGFTVICVLHAINHVIDLDIGGNPSDPYLIAGQAVISGVGVWLRGRQLAGQPQRADTADRSTSSS</sequence>
<keyword evidence="1" id="KW-0472">Membrane</keyword>